<organism evidence="1 2">
    <name type="scientific">Zea mays</name>
    <name type="common">Maize</name>
    <dbReference type="NCBI Taxonomy" id="4577"/>
    <lineage>
        <taxon>Eukaryota</taxon>
        <taxon>Viridiplantae</taxon>
        <taxon>Streptophyta</taxon>
        <taxon>Embryophyta</taxon>
        <taxon>Tracheophyta</taxon>
        <taxon>Spermatophyta</taxon>
        <taxon>Magnoliopsida</taxon>
        <taxon>Liliopsida</taxon>
        <taxon>Poales</taxon>
        <taxon>Poaceae</taxon>
        <taxon>PACMAD clade</taxon>
        <taxon>Panicoideae</taxon>
        <taxon>Andropogonodae</taxon>
        <taxon>Andropogoneae</taxon>
        <taxon>Tripsacinae</taxon>
        <taxon>Zea</taxon>
    </lineage>
</organism>
<sequence>MQRQSSRSRCRTPKQRRRALAHWERQGRCQLGHGAAVLEDGDGRPSGVQLRRHRSVEAKALEWTASGSRQMGRNRLLICQHCGGSVGQLYE</sequence>
<reference evidence="1" key="3">
    <citation type="submission" date="2021-05" db="UniProtKB">
        <authorList>
            <consortium name="EnsemblPlants"/>
        </authorList>
    </citation>
    <scope>IDENTIFICATION</scope>
    <source>
        <strain evidence="1">cv. B73</strain>
    </source>
</reference>
<reference evidence="2" key="1">
    <citation type="submission" date="2015-12" db="EMBL/GenBank/DDBJ databases">
        <title>Update maize B73 reference genome by single molecule sequencing technologies.</title>
        <authorList>
            <consortium name="Maize Genome Sequencing Project"/>
            <person name="Ware D."/>
        </authorList>
    </citation>
    <scope>NUCLEOTIDE SEQUENCE [LARGE SCALE GENOMIC DNA]</scope>
    <source>
        <strain evidence="2">cv. B73</strain>
    </source>
</reference>
<dbReference type="AlphaFoldDB" id="A0A804N4W1"/>
<keyword evidence="2" id="KW-1185">Reference proteome</keyword>
<dbReference type="EnsemblPlants" id="Zm00001eb135230_T001">
    <property type="protein sequence ID" value="Zm00001eb135230_P001"/>
    <property type="gene ID" value="Zm00001eb135230"/>
</dbReference>
<dbReference type="Proteomes" id="UP000007305">
    <property type="component" value="Chromosome 3"/>
</dbReference>
<proteinExistence type="predicted"/>
<evidence type="ECO:0000313" key="1">
    <source>
        <dbReference type="EnsemblPlants" id="Zm00001eb135230_P001"/>
    </source>
</evidence>
<dbReference type="InParanoid" id="A0A804N4W1"/>
<reference evidence="1" key="2">
    <citation type="submission" date="2019-07" db="EMBL/GenBank/DDBJ databases">
        <authorList>
            <person name="Seetharam A."/>
            <person name="Woodhouse M."/>
            <person name="Cannon E."/>
        </authorList>
    </citation>
    <scope>NUCLEOTIDE SEQUENCE [LARGE SCALE GENOMIC DNA]</scope>
    <source>
        <strain evidence="1">cv. B73</strain>
    </source>
</reference>
<evidence type="ECO:0000313" key="2">
    <source>
        <dbReference type="Proteomes" id="UP000007305"/>
    </source>
</evidence>
<protein>
    <submittedName>
        <fullName evidence="1">Uncharacterized protein</fullName>
    </submittedName>
</protein>
<accession>A0A804N4W1</accession>
<name>A0A804N4W1_MAIZE</name>
<dbReference type="Gramene" id="Zm00001eb135230_T001">
    <property type="protein sequence ID" value="Zm00001eb135230_P001"/>
    <property type="gene ID" value="Zm00001eb135230"/>
</dbReference>